<evidence type="ECO:0000313" key="1">
    <source>
        <dbReference type="EMBL" id="JAI00839.1"/>
    </source>
</evidence>
<dbReference type="AlphaFoldDB" id="A0A0E9XGN0"/>
<sequence>MCCHTVGCSGITANQMLFQCSPKNISSYHTFIKQLHI</sequence>
<name>A0A0E9XGN0_ANGAN</name>
<accession>A0A0E9XGN0</accession>
<protein>
    <submittedName>
        <fullName evidence="1">Uncharacterized protein</fullName>
    </submittedName>
</protein>
<reference evidence="1" key="1">
    <citation type="submission" date="2014-11" db="EMBL/GenBank/DDBJ databases">
        <authorList>
            <person name="Amaro Gonzalez C."/>
        </authorList>
    </citation>
    <scope>NUCLEOTIDE SEQUENCE</scope>
</reference>
<proteinExistence type="predicted"/>
<dbReference type="EMBL" id="GBXM01007739">
    <property type="protein sequence ID" value="JAI00839.1"/>
    <property type="molecule type" value="Transcribed_RNA"/>
</dbReference>
<organism evidence="1">
    <name type="scientific">Anguilla anguilla</name>
    <name type="common">European freshwater eel</name>
    <name type="synonym">Muraena anguilla</name>
    <dbReference type="NCBI Taxonomy" id="7936"/>
    <lineage>
        <taxon>Eukaryota</taxon>
        <taxon>Metazoa</taxon>
        <taxon>Chordata</taxon>
        <taxon>Craniata</taxon>
        <taxon>Vertebrata</taxon>
        <taxon>Euteleostomi</taxon>
        <taxon>Actinopterygii</taxon>
        <taxon>Neopterygii</taxon>
        <taxon>Teleostei</taxon>
        <taxon>Anguilliformes</taxon>
        <taxon>Anguillidae</taxon>
        <taxon>Anguilla</taxon>
    </lineage>
</organism>
<reference evidence="1" key="2">
    <citation type="journal article" date="2015" name="Fish Shellfish Immunol.">
        <title>Early steps in the European eel (Anguilla anguilla)-Vibrio vulnificus interaction in the gills: Role of the RtxA13 toxin.</title>
        <authorList>
            <person name="Callol A."/>
            <person name="Pajuelo D."/>
            <person name="Ebbesson L."/>
            <person name="Teles M."/>
            <person name="MacKenzie S."/>
            <person name="Amaro C."/>
        </authorList>
    </citation>
    <scope>NUCLEOTIDE SEQUENCE</scope>
</reference>